<feature type="region of interest" description="Disordered" evidence="1">
    <location>
        <begin position="1"/>
        <end position="42"/>
    </location>
</feature>
<evidence type="ECO:0000256" key="1">
    <source>
        <dbReference type="SAM" id="MobiDB-lite"/>
    </source>
</evidence>
<sequence>MLRKLTEAAIYGRQSRERRDGDGVKPRVYVDGEENGRAGGEM</sequence>
<reference evidence="2" key="1">
    <citation type="submission" date="2018-11" db="EMBL/GenBank/DDBJ databases">
        <authorList>
            <consortium name="Genoscope - CEA"/>
            <person name="William W."/>
        </authorList>
    </citation>
    <scope>NUCLEOTIDE SEQUENCE</scope>
</reference>
<evidence type="ECO:0000313" key="2">
    <source>
        <dbReference type="EMBL" id="VDC63593.1"/>
    </source>
</evidence>
<name>A0A3P5YQE9_BRACM</name>
<gene>
    <name evidence="2" type="ORF">BRAA09T41204Z</name>
</gene>
<dbReference type="EMBL" id="LR031568">
    <property type="protein sequence ID" value="VDC63593.1"/>
    <property type="molecule type" value="Genomic_DNA"/>
</dbReference>
<feature type="compositionally biased region" description="Basic and acidic residues" evidence="1">
    <location>
        <begin position="14"/>
        <end position="36"/>
    </location>
</feature>
<proteinExistence type="predicted"/>
<protein>
    <submittedName>
        <fullName evidence="2">Uncharacterized protein</fullName>
    </submittedName>
</protein>
<dbReference type="AlphaFoldDB" id="A0A3P5YQE9"/>
<accession>A0A3P5YQE9</accession>
<organism evidence="2">
    <name type="scientific">Brassica campestris</name>
    <name type="common">Field mustard</name>
    <dbReference type="NCBI Taxonomy" id="3711"/>
    <lineage>
        <taxon>Eukaryota</taxon>
        <taxon>Viridiplantae</taxon>
        <taxon>Streptophyta</taxon>
        <taxon>Embryophyta</taxon>
        <taxon>Tracheophyta</taxon>
        <taxon>Spermatophyta</taxon>
        <taxon>Magnoliopsida</taxon>
        <taxon>eudicotyledons</taxon>
        <taxon>Gunneridae</taxon>
        <taxon>Pentapetalae</taxon>
        <taxon>rosids</taxon>
        <taxon>malvids</taxon>
        <taxon>Brassicales</taxon>
        <taxon>Brassicaceae</taxon>
        <taxon>Brassiceae</taxon>
        <taxon>Brassica</taxon>
    </lineage>
</organism>